<keyword evidence="2" id="KW-1185">Reference proteome</keyword>
<dbReference type="Proteomes" id="UP000236311">
    <property type="component" value="Unassembled WGS sequence"/>
</dbReference>
<accession>A0A2K4ZKJ0</accession>
<name>A0A2K4ZKJ0_9FIRM</name>
<dbReference type="AlphaFoldDB" id="A0A2K4ZKJ0"/>
<evidence type="ECO:0000313" key="2">
    <source>
        <dbReference type="Proteomes" id="UP000236311"/>
    </source>
</evidence>
<proteinExistence type="predicted"/>
<dbReference type="RefSeq" id="WP_103241015.1">
    <property type="nucleotide sequence ID" value="NZ_JANJZD010000045.1"/>
</dbReference>
<protein>
    <submittedName>
        <fullName evidence="1">Uncharacterized protein</fullName>
    </submittedName>
</protein>
<reference evidence="1 2" key="1">
    <citation type="submission" date="2018-01" db="EMBL/GenBank/DDBJ databases">
        <authorList>
            <person name="Gaut B.S."/>
            <person name="Morton B.R."/>
            <person name="Clegg M.T."/>
            <person name="Duvall M.R."/>
        </authorList>
    </citation>
    <scope>NUCLEOTIDE SEQUENCE [LARGE SCALE GENOMIC DNA]</scope>
    <source>
        <strain evidence="1">GP69</strain>
    </source>
</reference>
<organism evidence="1 2">
    <name type="scientific">Acetatifactor muris</name>
    <dbReference type="NCBI Taxonomy" id="879566"/>
    <lineage>
        <taxon>Bacteria</taxon>
        <taxon>Bacillati</taxon>
        <taxon>Bacillota</taxon>
        <taxon>Clostridia</taxon>
        <taxon>Lachnospirales</taxon>
        <taxon>Lachnospiraceae</taxon>
        <taxon>Acetatifactor</taxon>
    </lineage>
</organism>
<dbReference type="EMBL" id="OFSM01000021">
    <property type="protein sequence ID" value="SOY30999.1"/>
    <property type="molecule type" value="Genomic_DNA"/>
</dbReference>
<evidence type="ECO:0000313" key="1">
    <source>
        <dbReference type="EMBL" id="SOY30999.1"/>
    </source>
</evidence>
<gene>
    <name evidence="1" type="ORF">AMURIS_03733</name>
</gene>
<sequence length="111" mass="12750">MCDFCGNPACTLTKQQVVERGAILESNAYGIMRLATEENPQTYSFKGVPAFYSLSALIPDEDEENPHAYIRFVFDEDEAVGECWEEREVENPLSWQTEQEFIERFEKGGQE</sequence>
<dbReference type="OrthoDB" id="2339944at2"/>